<protein>
    <recommendedName>
        <fullName evidence="4">NAD(+) diphosphatase</fullName>
        <ecNumber evidence="4">3.6.1.22</ecNumber>
    </recommendedName>
</protein>
<comment type="catalytic activity">
    <reaction evidence="9">
        <text>a 5'-end NAD(+)-phospho-ribonucleoside in mRNA + H2O = a 5'-end phospho-adenosine-phospho-ribonucleoside in mRNA + beta-nicotinamide D-ribonucleotide + 2 H(+)</text>
        <dbReference type="Rhea" id="RHEA:60876"/>
        <dbReference type="Rhea" id="RHEA-COMP:15698"/>
        <dbReference type="Rhea" id="RHEA-COMP:15719"/>
        <dbReference type="ChEBI" id="CHEBI:14649"/>
        <dbReference type="ChEBI" id="CHEBI:15377"/>
        <dbReference type="ChEBI" id="CHEBI:15378"/>
        <dbReference type="ChEBI" id="CHEBI:144029"/>
        <dbReference type="ChEBI" id="CHEBI:144051"/>
    </reaction>
    <physiologicalReaction direction="left-to-right" evidence="9">
        <dbReference type="Rhea" id="RHEA:60877"/>
    </physiologicalReaction>
</comment>
<dbReference type="PANTHER" id="PTHR42904">
    <property type="entry name" value="NUDIX HYDROLASE, NUDC SUBFAMILY"/>
    <property type="match status" value="1"/>
</dbReference>
<dbReference type="EC" id="3.6.1.22" evidence="4"/>
<comment type="cofactor">
    <cofactor evidence="2">
        <name>Zn(2+)</name>
        <dbReference type="ChEBI" id="CHEBI:29105"/>
    </cofactor>
</comment>
<dbReference type="Pfam" id="PF00293">
    <property type="entry name" value="NUDIX"/>
    <property type="match status" value="1"/>
</dbReference>
<dbReference type="InterPro" id="IPR015376">
    <property type="entry name" value="Znr_NADH_PPase"/>
</dbReference>
<dbReference type="NCBIfam" id="NF001299">
    <property type="entry name" value="PRK00241.1"/>
    <property type="match status" value="1"/>
</dbReference>
<keyword evidence="6 11" id="KW-0378">Hydrolase</keyword>
<dbReference type="RefSeq" id="WP_257912484.1">
    <property type="nucleotide sequence ID" value="NZ_JANPWE010000002.1"/>
</dbReference>
<dbReference type="PROSITE" id="PS00893">
    <property type="entry name" value="NUDIX_BOX"/>
    <property type="match status" value="1"/>
</dbReference>
<gene>
    <name evidence="11" type="primary">nudC</name>
    <name evidence="11" type="ORF">NVS47_05040</name>
</gene>
<dbReference type="Pfam" id="PF09297">
    <property type="entry name" value="Zn_ribbon_NUD"/>
    <property type="match status" value="1"/>
</dbReference>
<evidence type="ECO:0000256" key="1">
    <source>
        <dbReference type="ARBA" id="ARBA00001946"/>
    </source>
</evidence>
<evidence type="ECO:0000256" key="4">
    <source>
        <dbReference type="ARBA" id="ARBA00012381"/>
    </source>
</evidence>
<dbReference type="InterPro" id="IPR049734">
    <property type="entry name" value="NudC-like_C"/>
</dbReference>
<dbReference type="Pfam" id="PF09296">
    <property type="entry name" value="NUDIX-like"/>
    <property type="match status" value="1"/>
</dbReference>
<dbReference type="SUPFAM" id="SSF55811">
    <property type="entry name" value="Nudix"/>
    <property type="match status" value="2"/>
</dbReference>
<comment type="caution">
    <text evidence="11">The sequence shown here is derived from an EMBL/GenBank/DDBJ whole genome shotgun (WGS) entry which is preliminary data.</text>
</comment>
<dbReference type="InterPro" id="IPR015375">
    <property type="entry name" value="NADH_PPase-like_N"/>
</dbReference>
<organism evidence="11 12">
    <name type="scientific">Dehalobacterium formicoaceticum</name>
    <dbReference type="NCBI Taxonomy" id="51515"/>
    <lineage>
        <taxon>Bacteria</taxon>
        <taxon>Bacillati</taxon>
        <taxon>Bacillota</taxon>
        <taxon>Clostridia</taxon>
        <taxon>Eubacteriales</taxon>
        <taxon>Peptococcaceae</taxon>
        <taxon>Dehalobacterium</taxon>
    </lineage>
</organism>
<dbReference type="InterPro" id="IPR000086">
    <property type="entry name" value="NUDIX_hydrolase_dom"/>
</dbReference>
<keyword evidence="12" id="KW-1185">Reference proteome</keyword>
<proteinExistence type="inferred from homology"/>
<dbReference type="Gene3D" id="3.90.79.20">
    <property type="match status" value="1"/>
</dbReference>
<dbReference type="InterPro" id="IPR050241">
    <property type="entry name" value="NAD-cap_RNA_hydrolase_NudC"/>
</dbReference>
<keyword evidence="5" id="KW-0479">Metal-binding</keyword>
<dbReference type="EMBL" id="JANPWE010000002">
    <property type="protein sequence ID" value="MCR6544889.1"/>
    <property type="molecule type" value="Genomic_DNA"/>
</dbReference>
<feature type="domain" description="Nudix hydrolase" evidence="10">
    <location>
        <begin position="145"/>
        <end position="270"/>
    </location>
</feature>
<dbReference type="InterPro" id="IPR015797">
    <property type="entry name" value="NUDIX_hydrolase-like_dom_sf"/>
</dbReference>
<dbReference type="Proteomes" id="UP001524944">
    <property type="component" value="Unassembled WGS sequence"/>
</dbReference>
<accession>A0ABT1Y209</accession>
<name>A0ABT1Y209_9FIRM</name>
<comment type="similarity">
    <text evidence="3">Belongs to the Nudix hydrolase family. NudC subfamily.</text>
</comment>
<evidence type="ECO:0000256" key="8">
    <source>
        <dbReference type="ARBA" id="ARBA00023027"/>
    </source>
</evidence>
<keyword evidence="8" id="KW-0520">NAD</keyword>
<dbReference type="PANTHER" id="PTHR42904:SF6">
    <property type="entry name" value="NAD-CAPPED RNA HYDROLASE NUDT12"/>
    <property type="match status" value="1"/>
</dbReference>
<reference evidence="11 12" key="1">
    <citation type="submission" date="2022-08" db="EMBL/GenBank/DDBJ databases">
        <title>Proteogenomics of the novel Dehalobacterium formicoaceticum strain EZ94 highlights a key role of methyltransferases during anaerobic dichloromethane degradation.</title>
        <authorList>
            <person name="Wasmund K."/>
        </authorList>
    </citation>
    <scope>NUCLEOTIDE SEQUENCE [LARGE SCALE GENOMIC DNA]</scope>
    <source>
        <strain evidence="11 12">EZ94</strain>
    </source>
</reference>
<dbReference type="GO" id="GO:0016787">
    <property type="term" value="F:hydrolase activity"/>
    <property type="evidence" value="ECO:0007669"/>
    <property type="project" value="UniProtKB-KW"/>
</dbReference>
<dbReference type="CDD" id="cd03429">
    <property type="entry name" value="NUDIX_NADH_pyrophosphatase_Nudt13"/>
    <property type="match status" value="1"/>
</dbReference>
<dbReference type="PROSITE" id="PS51462">
    <property type="entry name" value="NUDIX"/>
    <property type="match status" value="1"/>
</dbReference>
<dbReference type="InterPro" id="IPR020084">
    <property type="entry name" value="NUDIX_hydrolase_CS"/>
</dbReference>
<evidence type="ECO:0000256" key="7">
    <source>
        <dbReference type="ARBA" id="ARBA00022842"/>
    </source>
</evidence>
<evidence type="ECO:0000313" key="11">
    <source>
        <dbReference type="EMBL" id="MCR6544889.1"/>
    </source>
</evidence>
<evidence type="ECO:0000259" key="10">
    <source>
        <dbReference type="PROSITE" id="PS51462"/>
    </source>
</evidence>
<evidence type="ECO:0000256" key="5">
    <source>
        <dbReference type="ARBA" id="ARBA00022723"/>
    </source>
</evidence>
<evidence type="ECO:0000256" key="6">
    <source>
        <dbReference type="ARBA" id="ARBA00022801"/>
    </source>
</evidence>
<keyword evidence="7" id="KW-0460">Magnesium</keyword>
<comment type="cofactor">
    <cofactor evidence="1">
        <name>Mg(2+)</name>
        <dbReference type="ChEBI" id="CHEBI:18420"/>
    </cofactor>
</comment>
<sequence length="272" mass="31087">MNLIYQTNKLSQEWNQPLIFAFYQEKILVETNNDRLIIPTPLDLDNHGIIIDKKLYIGIINDHPSYIAELPADYPPLQPKNLNFVGLRGLFDAVEDNVFWAAGRAFQIMNWHRTHIFCGRCATPTQNKTNEIAKECPHCGLISYPNMAPAVIVAVIKDDKILLARNKQNLSKFYSVLAGFVEAGETLEDCVRREIMEEVGIKVKNITYFGSQPWPFPNSLMLGFTSEYESGEIQVDGVEIAEADWYRKDELPATPGNISIAHHLIEWFKNRF</sequence>
<evidence type="ECO:0000256" key="2">
    <source>
        <dbReference type="ARBA" id="ARBA00001947"/>
    </source>
</evidence>
<evidence type="ECO:0000256" key="3">
    <source>
        <dbReference type="ARBA" id="ARBA00009595"/>
    </source>
</evidence>
<dbReference type="Gene3D" id="3.90.79.10">
    <property type="entry name" value="Nucleoside Triphosphate Pyrophosphohydrolase"/>
    <property type="match status" value="1"/>
</dbReference>
<evidence type="ECO:0000256" key="9">
    <source>
        <dbReference type="ARBA" id="ARBA00023679"/>
    </source>
</evidence>
<evidence type="ECO:0000313" key="12">
    <source>
        <dbReference type="Proteomes" id="UP001524944"/>
    </source>
</evidence>